<dbReference type="Gene3D" id="3.90.1150.10">
    <property type="entry name" value="Aspartate Aminotransferase, domain 1"/>
    <property type="match status" value="1"/>
</dbReference>
<dbReference type="InterPro" id="IPR015421">
    <property type="entry name" value="PyrdxlP-dep_Trfase_major"/>
</dbReference>
<comment type="pathway">
    <text evidence="2">Cofactor biosynthesis; biotin biosynthesis.</text>
</comment>
<comment type="cofactor">
    <cofactor evidence="1 13">
        <name>pyridoxal 5'-phosphate</name>
        <dbReference type="ChEBI" id="CHEBI:597326"/>
    </cofactor>
</comment>
<dbReference type="PANTHER" id="PTHR13693">
    <property type="entry name" value="CLASS II AMINOTRANSFERASE/8-AMINO-7-OXONONANOATE SYNTHASE"/>
    <property type="match status" value="1"/>
</dbReference>
<feature type="domain" description="Aminotransferase class I/classII large" evidence="14">
    <location>
        <begin position="42"/>
        <end position="378"/>
    </location>
</feature>
<evidence type="ECO:0000259" key="14">
    <source>
        <dbReference type="Pfam" id="PF00155"/>
    </source>
</evidence>
<dbReference type="Gene3D" id="3.40.640.10">
    <property type="entry name" value="Type I PLP-dependent aspartate aminotransferase-like (Major domain)"/>
    <property type="match status" value="1"/>
</dbReference>
<dbReference type="SUPFAM" id="SSF53383">
    <property type="entry name" value="PLP-dependent transferases"/>
    <property type="match status" value="1"/>
</dbReference>
<keyword evidence="15" id="KW-0012">Acyltransferase</keyword>
<proteinExistence type="inferred from homology"/>
<evidence type="ECO:0000256" key="6">
    <source>
        <dbReference type="ARBA" id="ARBA00013187"/>
    </source>
</evidence>
<comment type="catalytic activity">
    <reaction evidence="12">
        <text>6-carboxyhexanoyl-[ACP] + L-alanine + H(+) = (8S)-8-amino-7-oxononanoate + holo-[ACP] + CO2</text>
        <dbReference type="Rhea" id="RHEA:42288"/>
        <dbReference type="Rhea" id="RHEA-COMP:9685"/>
        <dbReference type="Rhea" id="RHEA-COMP:9955"/>
        <dbReference type="ChEBI" id="CHEBI:15378"/>
        <dbReference type="ChEBI" id="CHEBI:16526"/>
        <dbReference type="ChEBI" id="CHEBI:57972"/>
        <dbReference type="ChEBI" id="CHEBI:64479"/>
        <dbReference type="ChEBI" id="CHEBI:78846"/>
        <dbReference type="ChEBI" id="CHEBI:149468"/>
        <dbReference type="EC" id="2.3.1.47"/>
    </reaction>
</comment>
<keyword evidence="8" id="KW-0093">Biotin biosynthesis</keyword>
<name>A0A379DH57_9PORP</name>
<evidence type="ECO:0000256" key="11">
    <source>
        <dbReference type="ARBA" id="ARBA00033381"/>
    </source>
</evidence>
<comment type="pathway">
    <text evidence="3">Lipid metabolism.</text>
</comment>
<dbReference type="PANTHER" id="PTHR13693:SF100">
    <property type="entry name" value="8-AMINO-7-OXONONANOATE SYNTHASE"/>
    <property type="match status" value="1"/>
</dbReference>
<dbReference type="EC" id="2.3.1.47" evidence="6"/>
<evidence type="ECO:0000313" key="16">
    <source>
        <dbReference type="Proteomes" id="UP000254263"/>
    </source>
</evidence>
<dbReference type="InterPro" id="IPR001917">
    <property type="entry name" value="Aminotrans_II_pyridoxalP_BS"/>
</dbReference>
<evidence type="ECO:0000256" key="9">
    <source>
        <dbReference type="ARBA" id="ARBA00022898"/>
    </source>
</evidence>
<evidence type="ECO:0000256" key="13">
    <source>
        <dbReference type="RuleBase" id="RU003693"/>
    </source>
</evidence>
<dbReference type="Proteomes" id="UP000254263">
    <property type="component" value="Unassembled WGS sequence"/>
</dbReference>
<dbReference type="GO" id="GO:0008710">
    <property type="term" value="F:8-amino-7-oxononanoate synthase activity"/>
    <property type="evidence" value="ECO:0007669"/>
    <property type="project" value="UniProtKB-EC"/>
</dbReference>
<accession>A0A379DH57</accession>
<sequence>MNDILFDMFEQRMGEITRSGSLRMLKPLTHSGAYIVTEDGKRMLNFSGNDYLGLAARGDIRQPEGFDMGSTSSALLTGYYHVMADLEKQIAEQFGREAALIFNSGYHMNTGIVPALVDDKTLIVADKLVHASMIDGMKLSGAPFERFRHNDLSHLEKILQRKSASYRMIIVMVESVYSMDGDVSDLKALVEIKRRYPQVMLYVDEAHAVGVRGARGLGLAEETDTVSDIDLLCGTFGKAFASMGAYVVCDDVVRRLLVNRCRPLIFSTALPPSVIAYTRAVWQALPGMQNERLRLQEWSGKFRQFLIHKGISMPSESHIIPWILGENSKAVEVAEQLQKLGYYVLPIRPPTVPKGTARLRFSLTAETPVDGLMEAIDSLI</sequence>
<evidence type="ECO:0000256" key="10">
    <source>
        <dbReference type="ARBA" id="ARBA00032610"/>
    </source>
</evidence>
<dbReference type="AlphaFoldDB" id="A0A379DH57"/>
<dbReference type="RefSeq" id="WP_018360426.1">
    <property type="nucleotide sequence ID" value="NZ_UGTI01000001.1"/>
</dbReference>
<dbReference type="PROSITE" id="PS00599">
    <property type="entry name" value="AA_TRANSFER_CLASS_2"/>
    <property type="match status" value="1"/>
</dbReference>
<evidence type="ECO:0000256" key="2">
    <source>
        <dbReference type="ARBA" id="ARBA00004746"/>
    </source>
</evidence>
<reference evidence="15 16" key="1">
    <citation type="submission" date="2018-06" db="EMBL/GenBank/DDBJ databases">
        <authorList>
            <consortium name="Pathogen Informatics"/>
            <person name="Doyle S."/>
        </authorList>
    </citation>
    <scope>NUCLEOTIDE SEQUENCE [LARGE SCALE GENOMIC DNA]</scope>
    <source>
        <strain evidence="15 16">NCTC13100</strain>
    </source>
</reference>
<evidence type="ECO:0000313" key="15">
    <source>
        <dbReference type="EMBL" id="SUB77730.1"/>
    </source>
</evidence>
<keyword evidence="7 15" id="KW-0808">Transferase</keyword>
<evidence type="ECO:0000256" key="8">
    <source>
        <dbReference type="ARBA" id="ARBA00022756"/>
    </source>
</evidence>
<dbReference type="GO" id="GO:0009102">
    <property type="term" value="P:biotin biosynthetic process"/>
    <property type="evidence" value="ECO:0007669"/>
    <property type="project" value="UniProtKB-KW"/>
</dbReference>
<evidence type="ECO:0000256" key="3">
    <source>
        <dbReference type="ARBA" id="ARBA00005189"/>
    </source>
</evidence>
<evidence type="ECO:0000256" key="1">
    <source>
        <dbReference type="ARBA" id="ARBA00001933"/>
    </source>
</evidence>
<dbReference type="InterPro" id="IPR015422">
    <property type="entry name" value="PyrdxlP-dep_Trfase_small"/>
</dbReference>
<organism evidence="15 16">
    <name type="scientific">Porphyromonas macacae</name>
    <dbReference type="NCBI Taxonomy" id="28115"/>
    <lineage>
        <taxon>Bacteria</taxon>
        <taxon>Pseudomonadati</taxon>
        <taxon>Bacteroidota</taxon>
        <taxon>Bacteroidia</taxon>
        <taxon>Bacteroidales</taxon>
        <taxon>Porphyromonadaceae</taxon>
        <taxon>Porphyromonas</taxon>
    </lineage>
</organism>
<comment type="subunit">
    <text evidence="5">Homodimer.</text>
</comment>
<protein>
    <recommendedName>
        <fullName evidence="6">8-amino-7-oxononanoate synthase</fullName>
        <ecNumber evidence="6">2.3.1.47</ecNumber>
    </recommendedName>
    <alternativeName>
        <fullName evidence="10">7-keto-8-amino-pelargonic acid synthase</fullName>
    </alternativeName>
    <alternativeName>
        <fullName evidence="11">8-amino-7-ketopelargonate synthase</fullName>
    </alternativeName>
</protein>
<evidence type="ECO:0000256" key="12">
    <source>
        <dbReference type="ARBA" id="ARBA00047715"/>
    </source>
</evidence>
<dbReference type="GO" id="GO:0030170">
    <property type="term" value="F:pyridoxal phosphate binding"/>
    <property type="evidence" value="ECO:0007669"/>
    <property type="project" value="InterPro"/>
</dbReference>
<gene>
    <name evidence="15" type="primary">bioF_2</name>
    <name evidence="15" type="ORF">NCTC13100_00869</name>
</gene>
<dbReference type="InterPro" id="IPR004839">
    <property type="entry name" value="Aminotransferase_I/II_large"/>
</dbReference>
<evidence type="ECO:0000256" key="4">
    <source>
        <dbReference type="ARBA" id="ARBA00010008"/>
    </source>
</evidence>
<dbReference type="EMBL" id="UGTI01000001">
    <property type="protein sequence ID" value="SUB77730.1"/>
    <property type="molecule type" value="Genomic_DNA"/>
</dbReference>
<comment type="similarity">
    <text evidence="4">Belongs to the class-II pyridoxal-phosphate-dependent aminotransferase family. BioF subfamily.</text>
</comment>
<evidence type="ECO:0000256" key="7">
    <source>
        <dbReference type="ARBA" id="ARBA00022679"/>
    </source>
</evidence>
<dbReference type="Pfam" id="PF00155">
    <property type="entry name" value="Aminotran_1_2"/>
    <property type="match status" value="1"/>
</dbReference>
<dbReference type="InterPro" id="IPR015424">
    <property type="entry name" value="PyrdxlP-dep_Trfase"/>
</dbReference>
<dbReference type="InterPro" id="IPR050087">
    <property type="entry name" value="AON_synthase_class-II"/>
</dbReference>
<keyword evidence="9 13" id="KW-0663">Pyridoxal phosphate</keyword>
<evidence type="ECO:0000256" key="5">
    <source>
        <dbReference type="ARBA" id="ARBA00011738"/>
    </source>
</evidence>